<dbReference type="OrthoDB" id="439917at2759"/>
<dbReference type="InterPro" id="IPR056609">
    <property type="entry name" value="Elapor1-like_3rd"/>
</dbReference>
<reference evidence="2 4" key="2">
    <citation type="journal article" date="2013" name="Nature">
        <title>Insights into bilaterian evolution from three spiralian genomes.</title>
        <authorList>
            <person name="Simakov O."/>
            <person name="Marletaz F."/>
            <person name="Cho S.J."/>
            <person name="Edsinger-Gonzales E."/>
            <person name="Havlak P."/>
            <person name="Hellsten U."/>
            <person name="Kuo D.H."/>
            <person name="Larsson T."/>
            <person name="Lv J."/>
            <person name="Arendt D."/>
            <person name="Savage R."/>
            <person name="Osoegawa K."/>
            <person name="de Jong P."/>
            <person name="Grimwood J."/>
            <person name="Chapman J.A."/>
            <person name="Shapiro H."/>
            <person name="Aerts A."/>
            <person name="Otillar R.P."/>
            <person name="Terry A.Y."/>
            <person name="Boore J.L."/>
            <person name="Grigoriev I.V."/>
            <person name="Lindberg D.R."/>
            <person name="Seaver E.C."/>
            <person name="Weisblat D.A."/>
            <person name="Putnam N.H."/>
            <person name="Rokhsar D.S."/>
        </authorList>
    </citation>
    <scope>NUCLEOTIDE SEQUENCE</scope>
    <source>
        <strain evidence="2 4">I ESC-2004</strain>
    </source>
</reference>
<dbReference type="Proteomes" id="UP000014760">
    <property type="component" value="Unassembled WGS sequence"/>
</dbReference>
<dbReference type="PANTHER" id="PTHR22727:SF15">
    <property type="entry name" value="MRH DOMAIN-CONTAINING PROTEIN"/>
    <property type="match status" value="1"/>
</dbReference>
<evidence type="ECO:0000313" key="4">
    <source>
        <dbReference type="Proteomes" id="UP000014760"/>
    </source>
</evidence>
<evidence type="ECO:0000313" key="2">
    <source>
        <dbReference type="EMBL" id="ELT95697.1"/>
    </source>
</evidence>
<accession>R7TQ55</accession>
<dbReference type="EMBL" id="AMQN01002390">
    <property type="status" value="NOT_ANNOTATED_CDS"/>
    <property type="molecule type" value="Genomic_DNA"/>
</dbReference>
<protein>
    <recommendedName>
        <fullName evidence="1">Elapor1-like galactose binding domain-containing protein</fullName>
    </recommendedName>
</protein>
<dbReference type="InterPro" id="IPR039181">
    <property type="entry name" value="Elapor1/2"/>
</dbReference>
<organism evidence="2">
    <name type="scientific">Capitella teleta</name>
    <name type="common">Polychaete worm</name>
    <dbReference type="NCBI Taxonomy" id="283909"/>
    <lineage>
        <taxon>Eukaryota</taxon>
        <taxon>Metazoa</taxon>
        <taxon>Spiralia</taxon>
        <taxon>Lophotrochozoa</taxon>
        <taxon>Annelida</taxon>
        <taxon>Polychaeta</taxon>
        <taxon>Sedentaria</taxon>
        <taxon>Scolecida</taxon>
        <taxon>Capitellidae</taxon>
        <taxon>Capitella</taxon>
    </lineage>
</organism>
<dbReference type="SMART" id="SM01411">
    <property type="entry name" value="Ephrin_rec_like"/>
    <property type="match status" value="2"/>
</dbReference>
<name>R7TQ55_CAPTE</name>
<dbReference type="OMA" id="WPDTTEE"/>
<dbReference type="PANTHER" id="PTHR22727">
    <property type="entry name" value="PROTEIN CBG13728"/>
    <property type="match status" value="1"/>
</dbReference>
<proteinExistence type="predicted"/>
<dbReference type="Pfam" id="PF23032">
    <property type="entry name" value="GBD_ELAPOR1-like_3rd"/>
    <property type="match status" value="1"/>
</dbReference>
<gene>
    <name evidence="2" type="ORF">CAPTEDRAFT_110442</name>
</gene>
<evidence type="ECO:0000259" key="1">
    <source>
        <dbReference type="Pfam" id="PF23032"/>
    </source>
</evidence>
<sequence length="323" mass="35357">QHDFHYEYTECDSNGGRWRVSVPTPNVCTGGAPNPPVRGKGCDYTCDVGQYLDMDGDQECHPCPPGSYSLGGGARFDDWEKLPTGFSVTNEQFISPIREFRGHSSTAPANCSREGWVPKGKHLASTGGDCSATLVYTANLVKEGSVSFEYQYIDRESIFNFQVQNSQCQAVHNRDSDRYPSHTTGNDWKLMHLKLKSGLNTLMWRVMGMHLQQGASSGISKPVLIKSIEVNGLAFTSECAKCKAGTFSQEGAATCEECPRDTRADKGATECTPCDKNSQYSEPASAECSARVACTDQDYFSVYQPCDANKKVCGFSSSQDKSQ</sequence>
<dbReference type="AlphaFoldDB" id="R7TQ55"/>
<dbReference type="HOGENOM" id="CLU_074739_0_0_1"/>
<feature type="domain" description="Elapor1-like galactose binding" evidence="1">
    <location>
        <begin position="73"/>
        <end position="234"/>
    </location>
</feature>
<evidence type="ECO:0000313" key="3">
    <source>
        <dbReference type="EnsemblMetazoa" id="CapteP110442"/>
    </source>
</evidence>
<dbReference type="STRING" id="283909.R7TQ55"/>
<dbReference type="GO" id="GO:0016020">
    <property type="term" value="C:membrane"/>
    <property type="evidence" value="ECO:0007669"/>
    <property type="project" value="TreeGrafter"/>
</dbReference>
<dbReference type="EMBL" id="KB309044">
    <property type="protein sequence ID" value="ELT95697.1"/>
    <property type="molecule type" value="Genomic_DNA"/>
</dbReference>
<dbReference type="EnsemblMetazoa" id="CapteT110442">
    <property type="protein sequence ID" value="CapteP110442"/>
    <property type="gene ID" value="CapteG110442"/>
</dbReference>
<feature type="non-terminal residue" evidence="2">
    <location>
        <position position="1"/>
    </location>
</feature>
<reference evidence="3" key="3">
    <citation type="submission" date="2015-06" db="UniProtKB">
        <authorList>
            <consortium name="EnsemblMetazoa"/>
        </authorList>
    </citation>
    <scope>IDENTIFICATION</scope>
</reference>
<keyword evidence="4" id="KW-1185">Reference proteome</keyword>
<reference evidence="4" key="1">
    <citation type="submission" date="2012-12" db="EMBL/GenBank/DDBJ databases">
        <authorList>
            <person name="Hellsten U."/>
            <person name="Grimwood J."/>
            <person name="Chapman J.A."/>
            <person name="Shapiro H."/>
            <person name="Aerts A."/>
            <person name="Otillar R.P."/>
            <person name="Terry A.Y."/>
            <person name="Boore J.L."/>
            <person name="Simakov O."/>
            <person name="Marletaz F."/>
            <person name="Cho S.-J."/>
            <person name="Edsinger-Gonzales E."/>
            <person name="Havlak P."/>
            <person name="Kuo D.-H."/>
            <person name="Larsson T."/>
            <person name="Lv J."/>
            <person name="Arendt D."/>
            <person name="Savage R."/>
            <person name="Osoegawa K."/>
            <person name="de Jong P."/>
            <person name="Lindberg D.R."/>
            <person name="Seaver E.C."/>
            <person name="Weisblat D.A."/>
            <person name="Putnam N.H."/>
            <person name="Grigoriev I.V."/>
            <person name="Rokhsar D.S."/>
        </authorList>
    </citation>
    <scope>NUCLEOTIDE SEQUENCE</scope>
    <source>
        <strain evidence="4">I ESC-2004</strain>
    </source>
</reference>